<dbReference type="Proteomes" id="UP001467690">
    <property type="component" value="Unassembled WGS sequence"/>
</dbReference>
<accession>A0ABV1RKC4</accession>
<sequence length="90" mass="9844">MKELARKIFAPVLRPFEAGAEPYHYKPLNRTILLVVGFLFLVLATTVYFLSPPGYGFLIPFTVFGAGGCLCLIIGLLGADRAVAKIWGNK</sequence>
<evidence type="ECO:0000313" key="3">
    <source>
        <dbReference type="Proteomes" id="UP001467690"/>
    </source>
</evidence>
<evidence type="ECO:0000313" key="2">
    <source>
        <dbReference type="EMBL" id="MER2493197.1"/>
    </source>
</evidence>
<evidence type="ECO:0000256" key="1">
    <source>
        <dbReference type="SAM" id="Phobius"/>
    </source>
</evidence>
<keyword evidence="1" id="KW-0472">Membrane</keyword>
<name>A0ABV1RKC4_9ALTE</name>
<dbReference type="RefSeq" id="WP_143870037.1">
    <property type="nucleotide sequence ID" value="NZ_CP041660.1"/>
</dbReference>
<proteinExistence type="predicted"/>
<keyword evidence="1" id="KW-0812">Transmembrane</keyword>
<keyword evidence="1" id="KW-1133">Transmembrane helix</keyword>
<reference evidence="2 3" key="1">
    <citation type="submission" date="2024-06" db="EMBL/GenBank/DDBJ databases">
        <authorList>
            <person name="Chen R.Y."/>
        </authorList>
    </citation>
    <scope>NUCLEOTIDE SEQUENCE [LARGE SCALE GENOMIC DNA]</scope>
    <source>
        <strain evidence="2 3">D2</strain>
    </source>
</reference>
<feature type="transmembrane region" description="Helical" evidence="1">
    <location>
        <begin position="57"/>
        <end position="79"/>
    </location>
</feature>
<keyword evidence="3" id="KW-1185">Reference proteome</keyword>
<feature type="transmembrane region" description="Helical" evidence="1">
    <location>
        <begin position="32"/>
        <end position="51"/>
    </location>
</feature>
<protein>
    <submittedName>
        <fullName evidence="2">Uncharacterized protein</fullName>
    </submittedName>
</protein>
<dbReference type="EMBL" id="JBELOE010000255">
    <property type="protein sequence ID" value="MER2493197.1"/>
    <property type="molecule type" value="Genomic_DNA"/>
</dbReference>
<gene>
    <name evidence="2" type="ORF">ABS311_15045</name>
</gene>
<organism evidence="2 3">
    <name type="scientific">Catenovulum sediminis</name>
    <dbReference type="NCBI Taxonomy" id="1740262"/>
    <lineage>
        <taxon>Bacteria</taxon>
        <taxon>Pseudomonadati</taxon>
        <taxon>Pseudomonadota</taxon>
        <taxon>Gammaproteobacteria</taxon>
        <taxon>Alteromonadales</taxon>
        <taxon>Alteromonadaceae</taxon>
        <taxon>Catenovulum</taxon>
    </lineage>
</organism>
<comment type="caution">
    <text evidence="2">The sequence shown here is derived from an EMBL/GenBank/DDBJ whole genome shotgun (WGS) entry which is preliminary data.</text>
</comment>